<evidence type="ECO:0000313" key="5">
    <source>
        <dbReference type="Proteomes" id="UP000435304"/>
    </source>
</evidence>
<keyword evidence="5" id="KW-1185">Reference proteome</keyword>
<keyword evidence="4" id="KW-0012">Acyltransferase</keyword>
<comment type="caution">
    <text evidence="4">The sequence shown here is derived from an EMBL/GenBank/DDBJ whole genome shotgun (WGS) entry which is preliminary data.</text>
</comment>
<dbReference type="CDD" id="cd04647">
    <property type="entry name" value="LbH_MAT_like"/>
    <property type="match status" value="1"/>
</dbReference>
<reference evidence="4 5" key="1">
    <citation type="submission" date="2019-12" db="EMBL/GenBank/DDBJ databases">
        <title>Auraticoccus cholistani sp. nov., an actinomycete isolated from soil of Cholistan desert.</title>
        <authorList>
            <person name="Cheema M.T."/>
        </authorList>
    </citation>
    <scope>NUCLEOTIDE SEQUENCE [LARGE SCALE GENOMIC DNA]</scope>
    <source>
        <strain evidence="4 5">F435</strain>
    </source>
</reference>
<evidence type="ECO:0000313" key="4">
    <source>
        <dbReference type="EMBL" id="MVA76621.1"/>
    </source>
</evidence>
<dbReference type="InterPro" id="IPR051159">
    <property type="entry name" value="Hexapeptide_acetyltransf"/>
</dbReference>
<keyword evidence="2" id="KW-0677">Repeat</keyword>
<accession>A0A6A9UVA3</accession>
<dbReference type="PROSITE" id="PS00101">
    <property type="entry name" value="HEXAPEP_TRANSFERASES"/>
    <property type="match status" value="1"/>
</dbReference>
<organism evidence="4 5">
    <name type="scientific">Auraticoccus cholistanensis</name>
    <dbReference type="NCBI Taxonomy" id="2656650"/>
    <lineage>
        <taxon>Bacteria</taxon>
        <taxon>Bacillati</taxon>
        <taxon>Actinomycetota</taxon>
        <taxon>Actinomycetes</taxon>
        <taxon>Propionibacteriales</taxon>
        <taxon>Propionibacteriaceae</taxon>
        <taxon>Auraticoccus</taxon>
    </lineage>
</organism>
<dbReference type="GO" id="GO:0016746">
    <property type="term" value="F:acyltransferase activity"/>
    <property type="evidence" value="ECO:0007669"/>
    <property type="project" value="UniProtKB-KW"/>
</dbReference>
<dbReference type="Proteomes" id="UP000435304">
    <property type="component" value="Unassembled WGS sequence"/>
</dbReference>
<dbReference type="Pfam" id="PF00132">
    <property type="entry name" value="Hexapep"/>
    <property type="match status" value="1"/>
</dbReference>
<dbReference type="InterPro" id="IPR001451">
    <property type="entry name" value="Hexapep"/>
</dbReference>
<dbReference type="AlphaFoldDB" id="A0A6A9UVA3"/>
<dbReference type="RefSeq" id="WP_331714718.1">
    <property type="nucleotide sequence ID" value="NZ_WPCU01000007.1"/>
</dbReference>
<evidence type="ECO:0000256" key="2">
    <source>
        <dbReference type="ARBA" id="ARBA00022737"/>
    </source>
</evidence>
<proteinExistence type="predicted"/>
<name>A0A6A9UVA3_9ACTN</name>
<feature type="compositionally biased region" description="Low complexity" evidence="3">
    <location>
        <begin position="203"/>
        <end position="213"/>
    </location>
</feature>
<dbReference type="PANTHER" id="PTHR23416">
    <property type="entry name" value="SIALIC ACID SYNTHASE-RELATED"/>
    <property type="match status" value="1"/>
</dbReference>
<dbReference type="SUPFAM" id="SSF51161">
    <property type="entry name" value="Trimeric LpxA-like enzymes"/>
    <property type="match status" value="1"/>
</dbReference>
<feature type="region of interest" description="Disordered" evidence="3">
    <location>
        <begin position="565"/>
        <end position="584"/>
    </location>
</feature>
<gene>
    <name evidence="4" type="ORF">GC722_11385</name>
</gene>
<sequence length="584" mass="62539">MNPGGSADDAREPFRRQAFDFSPWSFWSSADEEARADQEALQRQLTAGPPGYRFGPRCFVSRLASVQNEVLELGPSSYVAAGAYLSGSLRTGRNCTLNPYTVVRGEVRLGDAVRIGAHTSLLAFNHTMTDPDVEVFRQPVTPKGITVGDDVWIGSHVVVLDGVTVGSRSVLAAGAVVTKDVPAGAVVGGNPARVLRWRVPDAAPAPASTASTGSGTGENGTGDLAAAVADLSRRAREQAGEVLDRCYDPARGLFADRPGAPPTVRAQCDAVEVAALLLGGPPPQLDGEEQRERLRSWQDARTGLVGQLDDSGSPRRPAGTQLEDGDVSYHVLCVGYALELLGSGFPHPVAVVADMEASDVVAYLRRQPWQHRAWTAGNYVDTLGTALHWNQRAGVPGRPGAVEAVFGWLGLNADPATGMWGGRDPDGSLLQVVNGFYRTTRGTYAQFGVPLPRPERVVDTVLQHVRDPQLFAPGRQNACNVLDVAHPLWLTRSTGYRAEEVRDVARRLLRDALGHWTDGQGFGFQAPHPSTRSLEPTRPGLQGTEMWLALVWLLADLAGVAPALGYRPRGIHRPEPAPTNGDQA</sequence>
<evidence type="ECO:0000256" key="3">
    <source>
        <dbReference type="SAM" id="MobiDB-lite"/>
    </source>
</evidence>
<feature type="region of interest" description="Disordered" evidence="3">
    <location>
        <begin position="203"/>
        <end position="222"/>
    </location>
</feature>
<dbReference type="InterPro" id="IPR018357">
    <property type="entry name" value="Hexapep_transf_CS"/>
</dbReference>
<keyword evidence="1 4" id="KW-0808">Transferase</keyword>
<dbReference type="EMBL" id="WPCU01000007">
    <property type="protein sequence ID" value="MVA76621.1"/>
    <property type="molecule type" value="Genomic_DNA"/>
</dbReference>
<dbReference type="InterPro" id="IPR011004">
    <property type="entry name" value="Trimer_LpxA-like_sf"/>
</dbReference>
<dbReference type="Gene3D" id="2.160.10.10">
    <property type="entry name" value="Hexapeptide repeat proteins"/>
    <property type="match status" value="1"/>
</dbReference>
<protein>
    <submittedName>
        <fullName evidence="4">Acyltransferase</fullName>
    </submittedName>
</protein>
<evidence type="ECO:0000256" key="1">
    <source>
        <dbReference type="ARBA" id="ARBA00022679"/>
    </source>
</evidence>
<dbReference type="PANTHER" id="PTHR23416:SF78">
    <property type="entry name" value="LIPOPOLYSACCHARIDE BIOSYNTHESIS O-ACETYL TRANSFERASE WBBJ-RELATED"/>
    <property type="match status" value="1"/>
</dbReference>